<comment type="caution">
    <text evidence="3">The sequence shown here is derived from an EMBL/GenBank/DDBJ whole genome shotgun (WGS) entry which is preliminary data.</text>
</comment>
<dbReference type="Proteomes" id="UP001203058">
    <property type="component" value="Unassembled WGS sequence"/>
</dbReference>
<feature type="chain" id="PRO_5045601739" description="Lipoprotein" evidence="2">
    <location>
        <begin position="30"/>
        <end position="226"/>
    </location>
</feature>
<feature type="compositionally biased region" description="Pro residues" evidence="1">
    <location>
        <begin position="53"/>
        <end position="66"/>
    </location>
</feature>
<feature type="compositionally biased region" description="Pro residues" evidence="1">
    <location>
        <begin position="29"/>
        <end position="43"/>
    </location>
</feature>
<accession>A0ABS9VQQ3</accession>
<reference evidence="3 4" key="1">
    <citation type="submission" date="2022-03" db="EMBL/GenBank/DDBJ databases">
        <authorList>
            <person name="Jo J.-H."/>
            <person name="Im W.-T."/>
        </authorList>
    </citation>
    <scope>NUCLEOTIDE SEQUENCE [LARGE SCALE GENOMIC DNA]</scope>
    <source>
        <strain evidence="3 4">SM33</strain>
    </source>
</reference>
<dbReference type="EMBL" id="JAKZHW010000002">
    <property type="protein sequence ID" value="MCH8617300.1"/>
    <property type="molecule type" value="Genomic_DNA"/>
</dbReference>
<sequence>MIRPLNGTLKRVVAASALLLVAACEPYGATPPPGPYDNPPPQGPYGSQDPYSYPAPNPYPSQPQPYPTSQNPYPSQPYPSAPGQYPNDPYASSPPGYPGQAPYPGQAYQPAPPECPITSSSGWTAWVNAMPGQGGRPTLVVTGKVVTQSAGYQVAFDRYMQIRRGQPPQAFVTLYVAPPEGSSMNAQVLSPHEVRWEWPLQQPVGSVVVRCGDKTLAEITRIQTAY</sequence>
<keyword evidence="2" id="KW-0732">Signal</keyword>
<evidence type="ECO:0000256" key="2">
    <source>
        <dbReference type="SAM" id="SignalP"/>
    </source>
</evidence>
<dbReference type="RefSeq" id="WP_241448163.1">
    <property type="nucleotide sequence ID" value="NZ_JAKZHW010000002.1"/>
</dbReference>
<keyword evidence="4" id="KW-1185">Reference proteome</keyword>
<dbReference type="PROSITE" id="PS51257">
    <property type="entry name" value="PROKAR_LIPOPROTEIN"/>
    <property type="match status" value="1"/>
</dbReference>
<evidence type="ECO:0000313" key="3">
    <source>
        <dbReference type="EMBL" id="MCH8617300.1"/>
    </source>
</evidence>
<evidence type="ECO:0000313" key="4">
    <source>
        <dbReference type="Proteomes" id="UP001203058"/>
    </source>
</evidence>
<feature type="region of interest" description="Disordered" evidence="1">
    <location>
        <begin position="29"/>
        <end position="102"/>
    </location>
</feature>
<name>A0ABS9VQQ3_9SPHN</name>
<protein>
    <recommendedName>
        <fullName evidence="5">Lipoprotein</fullName>
    </recommendedName>
</protein>
<proteinExistence type="predicted"/>
<organism evidence="3 4">
    <name type="scientific">Sphingomonas telluris</name>
    <dbReference type="NCBI Taxonomy" id="2907998"/>
    <lineage>
        <taxon>Bacteria</taxon>
        <taxon>Pseudomonadati</taxon>
        <taxon>Pseudomonadota</taxon>
        <taxon>Alphaproteobacteria</taxon>
        <taxon>Sphingomonadales</taxon>
        <taxon>Sphingomonadaceae</taxon>
        <taxon>Sphingomonas</taxon>
    </lineage>
</organism>
<gene>
    <name evidence="3" type="ORF">LZ016_14475</name>
</gene>
<evidence type="ECO:0000256" key="1">
    <source>
        <dbReference type="SAM" id="MobiDB-lite"/>
    </source>
</evidence>
<feature type="signal peptide" evidence="2">
    <location>
        <begin position="1"/>
        <end position="29"/>
    </location>
</feature>
<evidence type="ECO:0008006" key="5">
    <source>
        <dbReference type="Google" id="ProtNLM"/>
    </source>
</evidence>